<comment type="similarity">
    <text evidence="12">Belongs to the protein kinase superfamily. Ser/Thr protein kinase family. CDPK subfamily.</text>
</comment>
<evidence type="ECO:0000256" key="6">
    <source>
        <dbReference type="ARBA" id="ARBA00022723"/>
    </source>
</evidence>
<sequence length="471" mass="53386">MGACVSVSGKFLKKTRYIKNPLNEDCISYGNQNPKSKLKTPRNSHHITLLKNVPEVDVFTRYNFGNELGRGEFGVTYQCYDSFTGESVACKKISKSKIKTEIDVEDVRREVEIMRNLPSHPNIVRYKDVYGDKDAVYLVMELCHGGELFDRIVSRGHYTERGAATTTKTIMEGVKAIVSAKSLAAPTTWPPKSLNVTMVRKLMCGARVSFFTSYSVAFLPFGRAIIKCEVDFKRDPWPKVSDDAKDLVQGMLDPNPYTRMTVEEVLENVRARIKQFSLMNKFKKKVLRVVADNLPQEQIAGIKQMFHMMDTDKNGNLTFEELKDGLQMIGHPVADPDVQMLMDAADVDGNGMLNCEEFVTMSVHLKKIGGGDEQLRQAFQYFDKDGSGFIEIEELKQGLLDDNLGPNNDKVIQDIIFDVDLDKDGRISYHEFATMMTTGVEWRMASRQYSRAMLNALSMRLFKDKSLVHKN</sequence>
<proteinExistence type="inferred from homology"/>
<dbReference type="PROSITE" id="PS50011">
    <property type="entry name" value="PROTEIN_KINASE_DOM"/>
    <property type="match status" value="1"/>
</dbReference>
<dbReference type="InterPro" id="IPR018247">
    <property type="entry name" value="EF_Hand_1_Ca_BS"/>
</dbReference>
<keyword evidence="4" id="KW-0597">Phosphoprotein</keyword>
<dbReference type="SUPFAM" id="SSF56112">
    <property type="entry name" value="Protein kinase-like (PK-like)"/>
    <property type="match status" value="2"/>
</dbReference>
<evidence type="ECO:0000256" key="12">
    <source>
        <dbReference type="ARBA" id="ARBA00024334"/>
    </source>
</evidence>
<keyword evidence="9 18" id="KW-0418">Kinase</keyword>
<dbReference type="InterPro" id="IPR050205">
    <property type="entry name" value="CDPK_Ser/Thr_kinases"/>
</dbReference>
<evidence type="ECO:0000256" key="14">
    <source>
        <dbReference type="ARBA" id="ARBA00048679"/>
    </source>
</evidence>
<comment type="caution">
    <text evidence="18">The sequence shown here is derived from an EMBL/GenBank/DDBJ whole genome shotgun (WGS) entry which is preliminary data.</text>
</comment>
<dbReference type="InterPro" id="IPR011992">
    <property type="entry name" value="EF-hand-dom_pair"/>
</dbReference>
<dbReference type="Proteomes" id="UP000241394">
    <property type="component" value="Chromosome LG1"/>
</dbReference>
<dbReference type="PROSITE" id="PS00018">
    <property type="entry name" value="EF_HAND_1"/>
    <property type="match status" value="4"/>
</dbReference>
<evidence type="ECO:0000313" key="18">
    <source>
        <dbReference type="EMBL" id="PSS35869.1"/>
    </source>
</evidence>
<dbReference type="SUPFAM" id="SSF47473">
    <property type="entry name" value="EF-hand"/>
    <property type="match status" value="1"/>
</dbReference>
<feature type="domain" description="EF-hand" evidence="17">
    <location>
        <begin position="297"/>
        <end position="332"/>
    </location>
</feature>
<dbReference type="GO" id="GO:0005524">
    <property type="term" value="F:ATP binding"/>
    <property type="evidence" value="ECO:0007669"/>
    <property type="project" value="UniProtKB-UniRule"/>
</dbReference>
<accession>A0A2R6S0U8</accession>
<reference evidence="18 19" key="1">
    <citation type="submission" date="2017-07" db="EMBL/GenBank/DDBJ databases">
        <title>An improved, manually edited Actinidia chinensis var. chinensis (kiwifruit) genome highlights the challenges associated with draft genomes and gene prediction in plants.</title>
        <authorList>
            <person name="Pilkington S."/>
            <person name="Crowhurst R."/>
            <person name="Hilario E."/>
            <person name="Nardozza S."/>
            <person name="Fraser L."/>
            <person name="Peng Y."/>
            <person name="Gunaseelan K."/>
            <person name="Simpson R."/>
            <person name="Tahir J."/>
            <person name="Deroles S."/>
            <person name="Templeton K."/>
            <person name="Luo Z."/>
            <person name="Davy M."/>
            <person name="Cheng C."/>
            <person name="Mcneilage M."/>
            <person name="Scaglione D."/>
            <person name="Liu Y."/>
            <person name="Zhang Q."/>
            <person name="Datson P."/>
            <person name="De Silva N."/>
            <person name="Gardiner S."/>
            <person name="Bassett H."/>
            <person name="Chagne D."/>
            <person name="Mccallum J."/>
            <person name="Dzierzon H."/>
            <person name="Deng C."/>
            <person name="Wang Y.-Y."/>
            <person name="Barron N."/>
            <person name="Manako K."/>
            <person name="Bowen J."/>
            <person name="Foster T."/>
            <person name="Erridge Z."/>
            <person name="Tiffin H."/>
            <person name="Waite C."/>
            <person name="Davies K."/>
            <person name="Grierson E."/>
            <person name="Laing W."/>
            <person name="Kirk R."/>
            <person name="Chen X."/>
            <person name="Wood M."/>
            <person name="Montefiori M."/>
            <person name="Brummell D."/>
            <person name="Schwinn K."/>
            <person name="Catanach A."/>
            <person name="Fullerton C."/>
            <person name="Li D."/>
            <person name="Meiyalaghan S."/>
            <person name="Nieuwenhuizen N."/>
            <person name="Read N."/>
            <person name="Prakash R."/>
            <person name="Hunter D."/>
            <person name="Zhang H."/>
            <person name="Mckenzie M."/>
            <person name="Knabel M."/>
            <person name="Harris A."/>
            <person name="Allan A."/>
            <person name="Chen A."/>
            <person name="Janssen B."/>
            <person name="Plunkett B."/>
            <person name="Dwamena C."/>
            <person name="Voogd C."/>
            <person name="Leif D."/>
            <person name="Lafferty D."/>
            <person name="Souleyre E."/>
            <person name="Varkonyi-Gasic E."/>
            <person name="Gambi F."/>
            <person name="Hanley J."/>
            <person name="Yao J.-L."/>
            <person name="Cheung J."/>
            <person name="David K."/>
            <person name="Warren B."/>
            <person name="Marsh K."/>
            <person name="Snowden K."/>
            <person name="Lin-Wang K."/>
            <person name="Brian L."/>
            <person name="Martinez-Sanchez M."/>
            <person name="Wang M."/>
            <person name="Ileperuma N."/>
            <person name="Macnee N."/>
            <person name="Campin R."/>
            <person name="Mcatee P."/>
            <person name="Drummond R."/>
            <person name="Espley R."/>
            <person name="Ireland H."/>
            <person name="Wu R."/>
            <person name="Atkinson R."/>
            <person name="Karunairetnam S."/>
            <person name="Bulley S."/>
            <person name="Chunkath S."/>
            <person name="Hanley Z."/>
            <person name="Storey R."/>
            <person name="Thrimawithana A."/>
            <person name="Thomson S."/>
            <person name="David C."/>
            <person name="Testolin R."/>
        </authorList>
    </citation>
    <scope>NUCLEOTIDE SEQUENCE [LARGE SCALE GENOMIC DNA]</scope>
    <source>
        <strain evidence="19">cv. Red5</strain>
        <tissue evidence="18">Young leaf</tissue>
    </source>
</reference>
<dbReference type="EMBL" id="NKQK01000001">
    <property type="protein sequence ID" value="PSS35869.1"/>
    <property type="molecule type" value="Genomic_DNA"/>
</dbReference>
<dbReference type="SMART" id="SM00054">
    <property type="entry name" value="EFh"/>
    <property type="match status" value="4"/>
</dbReference>
<evidence type="ECO:0000256" key="2">
    <source>
        <dbReference type="ARBA" id="ARBA00012513"/>
    </source>
</evidence>
<dbReference type="Gene3D" id="1.10.510.10">
    <property type="entry name" value="Transferase(Phosphotransferase) domain 1"/>
    <property type="match status" value="2"/>
</dbReference>
<keyword evidence="11 15" id="KW-0067">ATP-binding</keyword>
<dbReference type="InterPro" id="IPR002048">
    <property type="entry name" value="EF_hand_dom"/>
</dbReference>
<dbReference type="Gramene" id="PSS35869">
    <property type="protein sequence ID" value="PSS35869"/>
    <property type="gene ID" value="CEY00_Acc00277"/>
</dbReference>
<reference evidence="19" key="2">
    <citation type="journal article" date="2018" name="BMC Genomics">
        <title>A manually annotated Actinidia chinensis var. chinensis (kiwifruit) genome highlights the challenges associated with draft genomes and gene prediction in plants.</title>
        <authorList>
            <person name="Pilkington S.M."/>
            <person name="Crowhurst R."/>
            <person name="Hilario E."/>
            <person name="Nardozza S."/>
            <person name="Fraser L."/>
            <person name="Peng Y."/>
            <person name="Gunaseelan K."/>
            <person name="Simpson R."/>
            <person name="Tahir J."/>
            <person name="Deroles S.C."/>
            <person name="Templeton K."/>
            <person name="Luo Z."/>
            <person name="Davy M."/>
            <person name="Cheng C."/>
            <person name="McNeilage M."/>
            <person name="Scaglione D."/>
            <person name="Liu Y."/>
            <person name="Zhang Q."/>
            <person name="Datson P."/>
            <person name="De Silva N."/>
            <person name="Gardiner S.E."/>
            <person name="Bassett H."/>
            <person name="Chagne D."/>
            <person name="McCallum J."/>
            <person name="Dzierzon H."/>
            <person name="Deng C."/>
            <person name="Wang Y.Y."/>
            <person name="Barron L."/>
            <person name="Manako K."/>
            <person name="Bowen J."/>
            <person name="Foster T.M."/>
            <person name="Erridge Z.A."/>
            <person name="Tiffin H."/>
            <person name="Waite C.N."/>
            <person name="Davies K.M."/>
            <person name="Grierson E.P."/>
            <person name="Laing W.A."/>
            <person name="Kirk R."/>
            <person name="Chen X."/>
            <person name="Wood M."/>
            <person name="Montefiori M."/>
            <person name="Brummell D.A."/>
            <person name="Schwinn K.E."/>
            <person name="Catanach A."/>
            <person name="Fullerton C."/>
            <person name="Li D."/>
            <person name="Meiyalaghan S."/>
            <person name="Nieuwenhuizen N."/>
            <person name="Read N."/>
            <person name="Prakash R."/>
            <person name="Hunter D."/>
            <person name="Zhang H."/>
            <person name="McKenzie M."/>
            <person name="Knabel M."/>
            <person name="Harris A."/>
            <person name="Allan A.C."/>
            <person name="Gleave A."/>
            <person name="Chen A."/>
            <person name="Janssen B.J."/>
            <person name="Plunkett B."/>
            <person name="Ampomah-Dwamena C."/>
            <person name="Voogd C."/>
            <person name="Leif D."/>
            <person name="Lafferty D."/>
            <person name="Souleyre E.J.F."/>
            <person name="Varkonyi-Gasic E."/>
            <person name="Gambi F."/>
            <person name="Hanley J."/>
            <person name="Yao J.L."/>
            <person name="Cheung J."/>
            <person name="David K.M."/>
            <person name="Warren B."/>
            <person name="Marsh K."/>
            <person name="Snowden K.C."/>
            <person name="Lin-Wang K."/>
            <person name="Brian L."/>
            <person name="Martinez-Sanchez M."/>
            <person name="Wang M."/>
            <person name="Ileperuma N."/>
            <person name="Macnee N."/>
            <person name="Campin R."/>
            <person name="McAtee P."/>
            <person name="Drummond R.S.M."/>
            <person name="Espley R.V."/>
            <person name="Ireland H.S."/>
            <person name="Wu R."/>
            <person name="Atkinson R.G."/>
            <person name="Karunairetnam S."/>
            <person name="Bulley S."/>
            <person name="Chunkath S."/>
            <person name="Hanley Z."/>
            <person name="Storey R."/>
            <person name="Thrimawithana A.H."/>
            <person name="Thomson S."/>
            <person name="David C."/>
            <person name="Testolin R."/>
            <person name="Huang H."/>
            <person name="Hellens R.P."/>
            <person name="Schaffer R.J."/>
        </authorList>
    </citation>
    <scope>NUCLEOTIDE SEQUENCE [LARGE SCALE GENOMIC DNA]</scope>
    <source>
        <strain evidence="19">cv. Red5</strain>
    </source>
</reference>
<keyword evidence="19" id="KW-1185">Reference proteome</keyword>
<protein>
    <recommendedName>
        <fullName evidence="2">non-specific serine/threonine protein kinase</fullName>
        <ecNumber evidence="2">2.7.11.1</ecNumber>
    </recommendedName>
</protein>
<feature type="domain" description="EF-hand" evidence="17">
    <location>
        <begin position="407"/>
        <end position="442"/>
    </location>
</feature>
<evidence type="ECO:0000256" key="4">
    <source>
        <dbReference type="ARBA" id="ARBA00022553"/>
    </source>
</evidence>
<comment type="catalytic activity">
    <reaction evidence="13">
        <text>L-threonyl-[protein] + ATP = O-phospho-L-threonyl-[protein] + ADP + H(+)</text>
        <dbReference type="Rhea" id="RHEA:46608"/>
        <dbReference type="Rhea" id="RHEA-COMP:11060"/>
        <dbReference type="Rhea" id="RHEA-COMP:11605"/>
        <dbReference type="ChEBI" id="CHEBI:15378"/>
        <dbReference type="ChEBI" id="CHEBI:30013"/>
        <dbReference type="ChEBI" id="CHEBI:30616"/>
        <dbReference type="ChEBI" id="CHEBI:61977"/>
        <dbReference type="ChEBI" id="CHEBI:456216"/>
        <dbReference type="EC" id="2.7.11.1"/>
    </reaction>
</comment>
<dbReference type="InterPro" id="IPR000719">
    <property type="entry name" value="Prot_kinase_dom"/>
</dbReference>
<dbReference type="GO" id="GO:0004674">
    <property type="term" value="F:protein serine/threonine kinase activity"/>
    <property type="evidence" value="ECO:0007669"/>
    <property type="project" value="UniProtKB-KW"/>
</dbReference>
<keyword evidence="3" id="KW-0723">Serine/threonine-protein kinase</keyword>
<evidence type="ECO:0000256" key="8">
    <source>
        <dbReference type="ARBA" id="ARBA00022741"/>
    </source>
</evidence>
<evidence type="ECO:0000259" key="16">
    <source>
        <dbReference type="PROSITE" id="PS50011"/>
    </source>
</evidence>
<dbReference type="EC" id="2.7.11.1" evidence="2"/>
<dbReference type="FunFam" id="3.30.200.20:FF:000004">
    <property type="entry name" value="Calcium-dependent protein kinase 1"/>
    <property type="match status" value="1"/>
</dbReference>
<feature type="binding site" evidence="15">
    <location>
        <position position="91"/>
    </location>
    <ligand>
        <name>ATP</name>
        <dbReference type="ChEBI" id="CHEBI:30616"/>
    </ligand>
</feature>
<evidence type="ECO:0000256" key="11">
    <source>
        <dbReference type="ARBA" id="ARBA00022840"/>
    </source>
</evidence>
<dbReference type="OrthoDB" id="40902at2759"/>
<evidence type="ECO:0000259" key="17">
    <source>
        <dbReference type="PROSITE" id="PS50222"/>
    </source>
</evidence>
<keyword evidence="8 15" id="KW-0547">Nucleotide-binding</keyword>
<dbReference type="STRING" id="1590841.A0A2R6S0U8"/>
<feature type="domain" description="Protein kinase" evidence="16">
    <location>
        <begin position="62"/>
        <end position="365"/>
    </location>
</feature>
<comment type="catalytic activity">
    <reaction evidence="14">
        <text>L-seryl-[protein] + ATP = O-phospho-L-seryl-[protein] + ADP + H(+)</text>
        <dbReference type="Rhea" id="RHEA:17989"/>
        <dbReference type="Rhea" id="RHEA-COMP:9863"/>
        <dbReference type="Rhea" id="RHEA-COMP:11604"/>
        <dbReference type="ChEBI" id="CHEBI:15378"/>
        <dbReference type="ChEBI" id="CHEBI:29999"/>
        <dbReference type="ChEBI" id="CHEBI:30616"/>
        <dbReference type="ChEBI" id="CHEBI:83421"/>
        <dbReference type="ChEBI" id="CHEBI:456216"/>
        <dbReference type="EC" id="2.7.11.1"/>
    </reaction>
</comment>
<evidence type="ECO:0000256" key="10">
    <source>
        <dbReference type="ARBA" id="ARBA00022837"/>
    </source>
</evidence>
<dbReference type="Pfam" id="PF13499">
    <property type="entry name" value="EF-hand_7"/>
    <property type="match status" value="2"/>
</dbReference>
<evidence type="ECO:0000313" key="19">
    <source>
        <dbReference type="Proteomes" id="UP000241394"/>
    </source>
</evidence>
<dbReference type="PANTHER" id="PTHR24349">
    <property type="entry name" value="SERINE/THREONINE-PROTEIN KINASE"/>
    <property type="match status" value="1"/>
</dbReference>
<evidence type="ECO:0000256" key="9">
    <source>
        <dbReference type="ARBA" id="ARBA00022777"/>
    </source>
</evidence>
<dbReference type="InterPro" id="IPR017441">
    <property type="entry name" value="Protein_kinase_ATP_BS"/>
</dbReference>
<dbReference type="GO" id="GO:0005634">
    <property type="term" value="C:nucleus"/>
    <property type="evidence" value="ECO:0007669"/>
    <property type="project" value="EnsemblPlants"/>
</dbReference>
<keyword evidence="6" id="KW-0479">Metal-binding</keyword>
<evidence type="ECO:0000256" key="5">
    <source>
        <dbReference type="ARBA" id="ARBA00022679"/>
    </source>
</evidence>
<evidence type="ECO:0000256" key="13">
    <source>
        <dbReference type="ARBA" id="ARBA00047899"/>
    </source>
</evidence>
<gene>
    <name evidence="18" type="ORF">CEY00_Acc00277</name>
</gene>
<keyword evidence="7" id="KW-0677">Repeat</keyword>
<feature type="domain" description="EF-hand" evidence="17">
    <location>
        <begin position="370"/>
        <end position="405"/>
    </location>
</feature>
<name>A0A2R6S0U8_ACTCC</name>
<dbReference type="GO" id="GO:0080092">
    <property type="term" value="P:regulation of pollen tube growth"/>
    <property type="evidence" value="ECO:0007669"/>
    <property type="project" value="EnsemblPlants"/>
</dbReference>
<organism evidence="18 19">
    <name type="scientific">Actinidia chinensis var. chinensis</name>
    <name type="common">Chinese soft-hair kiwi</name>
    <dbReference type="NCBI Taxonomy" id="1590841"/>
    <lineage>
        <taxon>Eukaryota</taxon>
        <taxon>Viridiplantae</taxon>
        <taxon>Streptophyta</taxon>
        <taxon>Embryophyta</taxon>
        <taxon>Tracheophyta</taxon>
        <taxon>Spermatophyta</taxon>
        <taxon>Magnoliopsida</taxon>
        <taxon>eudicotyledons</taxon>
        <taxon>Gunneridae</taxon>
        <taxon>Pentapetalae</taxon>
        <taxon>asterids</taxon>
        <taxon>Ericales</taxon>
        <taxon>Actinidiaceae</taxon>
        <taxon>Actinidia</taxon>
    </lineage>
</organism>
<comment type="similarity">
    <text evidence="1">Belongs to the protein kinase superfamily. CAMK Ser/Thr protein kinase family. CaMK subfamily.</text>
</comment>
<dbReference type="PROSITE" id="PS50222">
    <property type="entry name" value="EF_HAND_2"/>
    <property type="match status" value="4"/>
</dbReference>
<dbReference type="FunFam" id="1.10.238.10:FF:000050">
    <property type="entry name" value="Calcium-dependent protein kinase 7"/>
    <property type="match status" value="1"/>
</dbReference>
<evidence type="ECO:0000256" key="3">
    <source>
        <dbReference type="ARBA" id="ARBA00022527"/>
    </source>
</evidence>
<feature type="domain" description="EF-hand" evidence="17">
    <location>
        <begin position="333"/>
        <end position="368"/>
    </location>
</feature>
<dbReference type="GO" id="GO:0005509">
    <property type="term" value="F:calcium ion binding"/>
    <property type="evidence" value="ECO:0007669"/>
    <property type="project" value="InterPro"/>
</dbReference>
<keyword evidence="10" id="KW-0106">Calcium</keyword>
<dbReference type="InParanoid" id="A0A2R6S0U8"/>
<dbReference type="GO" id="GO:0005886">
    <property type="term" value="C:plasma membrane"/>
    <property type="evidence" value="ECO:0007669"/>
    <property type="project" value="EnsemblPlants"/>
</dbReference>
<evidence type="ECO:0000256" key="15">
    <source>
        <dbReference type="PROSITE-ProRule" id="PRU10141"/>
    </source>
</evidence>
<dbReference type="InterPro" id="IPR011009">
    <property type="entry name" value="Kinase-like_dom_sf"/>
</dbReference>
<dbReference type="AlphaFoldDB" id="A0A2R6S0U8"/>
<keyword evidence="5" id="KW-0808">Transferase</keyword>
<dbReference type="Gene3D" id="1.10.238.10">
    <property type="entry name" value="EF-hand"/>
    <property type="match status" value="1"/>
</dbReference>
<evidence type="ECO:0000256" key="7">
    <source>
        <dbReference type="ARBA" id="ARBA00022737"/>
    </source>
</evidence>
<dbReference type="Pfam" id="PF00069">
    <property type="entry name" value="Pkinase"/>
    <property type="match status" value="1"/>
</dbReference>
<dbReference type="OMA" id="IMRCLPK"/>
<evidence type="ECO:0000256" key="1">
    <source>
        <dbReference type="ARBA" id="ARBA00005354"/>
    </source>
</evidence>
<dbReference type="PROSITE" id="PS00107">
    <property type="entry name" value="PROTEIN_KINASE_ATP"/>
    <property type="match status" value="1"/>
</dbReference>